<dbReference type="Proteomes" id="UP000596660">
    <property type="component" value="Unplaced"/>
</dbReference>
<dbReference type="Pfam" id="PF08268">
    <property type="entry name" value="FBA_3"/>
    <property type="match status" value="1"/>
</dbReference>
<evidence type="ECO:0000313" key="2">
    <source>
        <dbReference type="EnsemblPlants" id="AUR62017487-RA:cds"/>
    </source>
</evidence>
<organism evidence="2 3">
    <name type="scientific">Chenopodium quinoa</name>
    <name type="common">Quinoa</name>
    <dbReference type="NCBI Taxonomy" id="63459"/>
    <lineage>
        <taxon>Eukaryota</taxon>
        <taxon>Viridiplantae</taxon>
        <taxon>Streptophyta</taxon>
        <taxon>Embryophyta</taxon>
        <taxon>Tracheophyta</taxon>
        <taxon>Spermatophyta</taxon>
        <taxon>Magnoliopsida</taxon>
        <taxon>eudicotyledons</taxon>
        <taxon>Gunneridae</taxon>
        <taxon>Pentapetalae</taxon>
        <taxon>Caryophyllales</taxon>
        <taxon>Chenopodiaceae</taxon>
        <taxon>Chenopodioideae</taxon>
        <taxon>Atripliceae</taxon>
        <taxon>Chenopodium</taxon>
    </lineage>
</organism>
<dbReference type="AlphaFoldDB" id="A0A803LRA8"/>
<reference evidence="2" key="2">
    <citation type="submission" date="2021-03" db="UniProtKB">
        <authorList>
            <consortium name="EnsemblPlants"/>
        </authorList>
    </citation>
    <scope>IDENTIFICATION</scope>
</reference>
<dbReference type="InterPro" id="IPR017451">
    <property type="entry name" value="F-box-assoc_interact_dom"/>
</dbReference>
<name>A0A803LRA8_CHEQI</name>
<protein>
    <recommendedName>
        <fullName evidence="1">F-box associated beta-propeller type 3 domain-containing protein</fullName>
    </recommendedName>
</protein>
<dbReference type="InterPro" id="IPR013187">
    <property type="entry name" value="F-box-assoc_dom_typ3"/>
</dbReference>
<sequence>MMDPFVASGSEMPVGIPGPLNIEELVLQFLVRLPTKSLLRFRHFCNTQKKEIYSLYDEKCSFSPFRTIGELDFPFDRTQGSYYTIVSCVNGLICLWDDTNELNPVTLWNPAIRKSYQVPFYCNVSDSRSSACLKLSFGFGFDALANDYKILRIAFCLSSFSESRRVDRRPLSFLTKPVVCSADIFSLNTKSWRCVNNFVPLQQLSVPVFVNGALHFLTRKDDNQCCIVSFSLNAETFLEMACPQGGKLNIDSDHRIVGSSGTIFLLHQFPGYRYDIWVMKEYNVEESWTKLLSIELDMHPVIGWKHLISINRNGGLILCGPGSWIGYPVVEAVEIMDLQPLGSYFAPHAEVYSESLVLLGDDNCVTHLLQNNGDNIQEEHKKEETVIRRVPGKRRGQSARLNSIICKLLFSLLAFWILELASIGTEIEACSWGYQSERRVMASNLETGMLVLPP</sequence>
<feature type="domain" description="F-box associated beta-propeller type 3" evidence="1">
    <location>
        <begin position="68"/>
        <end position="291"/>
    </location>
</feature>
<dbReference type="PANTHER" id="PTHR31672:SF13">
    <property type="entry name" value="F-BOX PROTEIN CPR30-LIKE"/>
    <property type="match status" value="1"/>
</dbReference>
<reference evidence="2" key="1">
    <citation type="journal article" date="2017" name="Nature">
        <title>The genome of Chenopodium quinoa.</title>
        <authorList>
            <person name="Jarvis D.E."/>
            <person name="Ho Y.S."/>
            <person name="Lightfoot D.J."/>
            <person name="Schmoeckel S.M."/>
            <person name="Li B."/>
            <person name="Borm T.J.A."/>
            <person name="Ohyanagi H."/>
            <person name="Mineta K."/>
            <person name="Michell C.T."/>
            <person name="Saber N."/>
            <person name="Kharbatia N.M."/>
            <person name="Rupper R.R."/>
            <person name="Sharp A.R."/>
            <person name="Dally N."/>
            <person name="Boughton B.A."/>
            <person name="Woo Y.H."/>
            <person name="Gao G."/>
            <person name="Schijlen E.G.W.M."/>
            <person name="Guo X."/>
            <person name="Momin A.A."/>
            <person name="Negrao S."/>
            <person name="Al-Babili S."/>
            <person name="Gehring C."/>
            <person name="Roessner U."/>
            <person name="Jung C."/>
            <person name="Murphy K."/>
            <person name="Arold S.T."/>
            <person name="Gojobori T."/>
            <person name="van der Linden C.G."/>
            <person name="van Loo E.N."/>
            <person name="Jellen E.N."/>
            <person name="Maughan P.J."/>
            <person name="Tester M."/>
        </authorList>
    </citation>
    <scope>NUCLEOTIDE SEQUENCE [LARGE SCALE GENOMIC DNA]</scope>
    <source>
        <strain evidence="2">cv. PI 614886</strain>
    </source>
</reference>
<dbReference type="PANTHER" id="PTHR31672">
    <property type="entry name" value="BNACNNG10540D PROTEIN"/>
    <property type="match status" value="1"/>
</dbReference>
<dbReference type="NCBIfam" id="TIGR01640">
    <property type="entry name" value="F_box_assoc_1"/>
    <property type="match status" value="1"/>
</dbReference>
<keyword evidence="3" id="KW-1185">Reference proteome</keyword>
<proteinExistence type="predicted"/>
<dbReference type="Gramene" id="AUR62017487-RA">
    <property type="protein sequence ID" value="AUR62017487-RA:cds"/>
    <property type="gene ID" value="AUR62017487"/>
</dbReference>
<dbReference type="InterPro" id="IPR050796">
    <property type="entry name" value="SCF_F-box_component"/>
</dbReference>
<accession>A0A803LRA8</accession>
<evidence type="ECO:0000259" key="1">
    <source>
        <dbReference type="Pfam" id="PF08268"/>
    </source>
</evidence>
<dbReference type="EnsemblPlants" id="AUR62017487-RA">
    <property type="protein sequence ID" value="AUR62017487-RA:cds"/>
    <property type="gene ID" value="AUR62017487"/>
</dbReference>
<evidence type="ECO:0000313" key="3">
    <source>
        <dbReference type="Proteomes" id="UP000596660"/>
    </source>
</evidence>